<dbReference type="AlphaFoldDB" id="A0A2G5E864"/>
<accession>A0A2G5E864</accession>
<proteinExistence type="predicted"/>
<organism evidence="1 2">
    <name type="scientific">Aquilegia coerulea</name>
    <name type="common">Rocky mountain columbine</name>
    <dbReference type="NCBI Taxonomy" id="218851"/>
    <lineage>
        <taxon>Eukaryota</taxon>
        <taxon>Viridiplantae</taxon>
        <taxon>Streptophyta</taxon>
        <taxon>Embryophyta</taxon>
        <taxon>Tracheophyta</taxon>
        <taxon>Spermatophyta</taxon>
        <taxon>Magnoliopsida</taxon>
        <taxon>Ranunculales</taxon>
        <taxon>Ranunculaceae</taxon>
        <taxon>Thalictroideae</taxon>
        <taxon>Aquilegia</taxon>
    </lineage>
</organism>
<protein>
    <submittedName>
        <fullName evidence="1">Uncharacterized protein</fullName>
    </submittedName>
</protein>
<sequence length="88" mass="10269">MSLFIAQSELYIILEIYSSFSAKSCVFLVPLIIPCYNCRDFFPLREYSPKKLFIYVARLQPNIFVESISISLMFLNLNHTDHNSPNQD</sequence>
<dbReference type="EMBL" id="KZ305027">
    <property type="protein sequence ID" value="PIA51959.1"/>
    <property type="molecule type" value="Genomic_DNA"/>
</dbReference>
<reference evidence="1 2" key="1">
    <citation type="submission" date="2017-09" db="EMBL/GenBank/DDBJ databases">
        <title>WGS assembly of Aquilegia coerulea Goldsmith.</title>
        <authorList>
            <person name="Hodges S."/>
            <person name="Kramer E."/>
            <person name="Nordborg M."/>
            <person name="Tomkins J."/>
            <person name="Borevitz J."/>
            <person name="Derieg N."/>
            <person name="Yan J."/>
            <person name="Mihaltcheva S."/>
            <person name="Hayes R.D."/>
            <person name="Rokhsar D."/>
        </authorList>
    </citation>
    <scope>NUCLEOTIDE SEQUENCE [LARGE SCALE GENOMIC DNA]</scope>
    <source>
        <strain evidence="2">cv. Goldsmith</strain>
    </source>
</reference>
<gene>
    <name evidence="1" type="ORF">AQUCO_01000080v1</name>
</gene>
<dbReference type="InParanoid" id="A0A2G5E864"/>
<keyword evidence="2" id="KW-1185">Reference proteome</keyword>
<evidence type="ECO:0000313" key="1">
    <source>
        <dbReference type="EMBL" id="PIA51959.1"/>
    </source>
</evidence>
<name>A0A2G5E864_AQUCA</name>
<evidence type="ECO:0000313" key="2">
    <source>
        <dbReference type="Proteomes" id="UP000230069"/>
    </source>
</evidence>
<dbReference type="Proteomes" id="UP000230069">
    <property type="component" value="Unassembled WGS sequence"/>
</dbReference>